<feature type="region of interest" description="Disordered" evidence="1">
    <location>
        <begin position="302"/>
        <end position="340"/>
    </location>
</feature>
<protein>
    <submittedName>
        <fullName evidence="4">Tat pathway signal sequence domain protein</fullName>
    </submittedName>
</protein>
<sequence>MAGGVTAGKDEARQMAAEPPADQDSASRLHERKKMPPMRLPLAVRLGGIRSLLAFAAVMTGGLVASFSPVAAAAWAPGLLPVSMLLAIVGAGGIGYYLWRGFSARRLLEQALRHYARVTYDYEATELHARLIPEGETRGARVMAHYRWFRDEYESLTRTWQDLGSPRGAQWFEPGVFQRVSEIERRSAALDSTDDIIAGNAAFLSLSSNWERLWREEQQPVLHDLNLLLVLCQQIDSQAFTPSGTVEAREQVRAHHQRLTEMTTELAAGQLQPSAALDELAWIAADVRRTGSSLALRVTGAGRPLGGSGAGMPPRSAAHGSPGIVGSGRPDEHWQLSGGNSALHASTRPYAQVRAGFLGDGTFPGY</sequence>
<feature type="domain" description="DUF5129" evidence="3">
    <location>
        <begin position="89"/>
        <end position="280"/>
    </location>
</feature>
<evidence type="ECO:0000259" key="3">
    <source>
        <dbReference type="Pfam" id="PF17173"/>
    </source>
</evidence>
<dbReference type="Pfam" id="PF17173">
    <property type="entry name" value="DUF5129"/>
    <property type="match status" value="1"/>
</dbReference>
<evidence type="ECO:0000256" key="1">
    <source>
        <dbReference type="SAM" id="MobiDB-lite"/>
    </source>
</evidence>
<organism evidence="4 5">
    <name type="scientific">Actinomyces johnsonii F0510</name>
    <dbReference type="NCBI Taxonomy" id="1227262"/>
    <lineage>
        <taxon>Bacteria</taxon>
        <taxon>Bacillati</taxon>
        <taxon>Actinomycetota</taxon>
        <taxon>Actinomycetes</taxon>
        <taxon>Actinomycetales</taxon>
        <taxon>Actinomycetaceae</taxon>
        <taxon>Actinomyces</taxon>
    </lineage>
</organism>
<keyword evidence="2" id="KW-0812">Transmembrane</keyword>
<dbReference type="EMBL" id="AWSD01000040">
    <property type="protein sequence ID" value="ERH21946.1"/>
    <property type="molecule type" value="Genomic_DNA"/>
</dbReference>
<reference evidence="4 5" key="1">
    <citation type="submission" date="2013-06" db="EMBL/GenBank/DDBJ databases">
        <authorList>
            <person name="Weinstock G."/>
            <person name="Sodergren E."/>
            <person name="Lobos E.A."/>
            <person name="Fulton L."/>
            <person name="Fulton R."/>
            <person name="Courtney L."/>
            <person name="Fronick C."/>
            <person name="O'Laughlin M."/>
            <person name="Godfrey J."/>
            <person name="Wilson R.M."/>
            <person name="Miner T."/>
            <person name="Farmer C."/>
            <person name="Delehaunty K."/>
            <person name="Cordes M."/>
            <person name="Minx P."/>
            <person name="Tomlinson C."/>
            <person name="Chen J."/>
            <person name="Wollam A."/>
            <person name="Pepin K.H."/>
            <person name="Bhonagiri V."/>
            <person name="Zhang X."/>
            <person name="Warren W."/>
            <person name="Mitreva M."/>
            <person name="Mardis E.R."/>
            <person name="Wilson R.K."/>
        </authorList>
    </citation>
    <scope>NUCLEOTIDE SEQUENCE [LARGE SCALE GENOMIC DNA]</scope>
    <source>
        <strain evidence="4 5">F0510</strain>
    </source>
</reference>
<proteinExistence type="predicted"/>
<gene>
    <name evidence="4" type="ORF">HMPREF1549_00354</name>
</gene>
<feature type="transmembrane region" description="Helical" evidence="2">
    <location>
        <begin position="79"/>
        <end position="99"/>
    </location>
</feature>
<dbReference type="PATRIC" id="fig|1227262.3.peg.271"/>
<evidence type="ECO:0000256" key="2">
    <source>
        <dbReference type="SAM" id="Phobius"/>
    </source>
</evidence>
<evidence type="ECO:0000313" key="4">
    <source>
        <dbReference type="EMBL" id="ERH21946.1"/>
    </source>
</evidence>
<name>U1QIC7_9ACTO</name>
<dbReference type="Proteomes" id="UP000016498">
    <property type="component" value="Unassembled WGS sequence"/>
</dbReference>
<dbReference type="HOGENOM" id="CLU_822919_0_0_11"/>
<feature type="region of interest" description="Disordered" evidence="1">
    <location>
        <begin position="1"/>
        <end position="32"/>
    </location>
</feature>
<feature type="transmembrane region" description="Helical" evidence="2">
    <location>
        <begin position="42"/>
        <end position="67"/>
    </location>
</feature>
<keyword evidence="2" id="KW-1133">Transmembrane helix</keyword>
<comment type="caution">
    <text evidence="4">The sequence shown here is derived from an EMBL/GenBank/DDBJ whole genome shotgun (WGS) entry which is preliminary data.</text>
</comment>
<evidence type="ECO:0000313" key="5">
    <source>
        <dbReference type="Proteomes" id="UP000016498"/>
    </source>
</evidence>
<dbReference type="InterPro" id="IPR033435">
    <property type="entry name" value="DUF5129"/>
</dbReference>
<accession>U1QIC7</accession>
<dbReference type="AlphaFoldDB" id="U1QIC7"/>
<keyword evidence="2" id="KW-0472">Membrane</keyword>